<keyword evidence="2" id="KW-1003">Cell membrane</keyword>
<dbReference type="EMBL" id="JAGGJB010000003">
    <property type="protein sequence ID" value="MDN7124473.1"/>
    <property type="molecule type" value="Genomic_DNA"/>
</dbReference>
<evidence type="ECO:0000313" key="8">
    <source>
        <dbReference type="EMBL" id="MDN7124473.1"/>
    </source>
</evidence>
<dbReference type="Proteomes" id="UP001169492">
    <property type="component" value="Unassembled WGS sequence"/>
</dbReference>
<dbReference type="PANTHER" id="PTHR32309">
    <property type="entry name" value="TYROSINE-PROTEIN KINASE"/>
    <property type="match status" value="1"/>
</dbReference>
<sequence length="302" mass="33558">MTTTNKPDDVIHLSSFIALLWSRKILIIVIALVVGAGAYLYSLTMPNIYRSEVITIVPNSQSGPSLSGLGDSLGGLVGLAGLGGGDSAKLRLEQVEELIRSRSFLQGFIDKYEIKPELYAATGWDESTNTTIYDPELYDASTGSWVVREPTEWQLYGLFLEAMQVTILFNKNMLKLNIDHVSPHVAQQWATWLIDELNAFYRLRSAKEASESIQYLENAVEKTDFIFMRDVFATLLEEQIKNDMLVEVKSEYAFETLAPAILPESSSHPKRTLIGIIGLIFGGLLGVIIASALGLKHRLKKD</sequence>
<proteinExistence type="predicted"/>
<keyword evidence="4 6" id="KW-1133">Transmembrane helix</keyword>
<evidence type="ECO:0000256" key="3">
    <source>
        <dbReference type="ARBA" id="ARBA00022692"/>
    </source>
</evidence>
<reference evidence="10 11" key="1">
    <citation type="submission" date="2021-03" db="EMBL/GenBank/DDBJ databases">
        <title>Pseudidiomarina terrestris, a new bacterium isolated from saline soil.</title>
        <authorList>
            <person name="Galisteo C."/>
            <person name="De La Haba R."/>
            <person name="Sanchez-Porro C."/>
            <person name="Ventosa A."/>
        </authorList>
    </citation>
    <scope>NUCLEOTIDE SEQUENCE [LARGE SCALE GENOMIC DNA]</scope>
    <source>
        <strain evidence="8 11">1APP75-32.1</strain>
        <strain evidence="10">1APR75-15</strain>
        <strain evidence="9">1ASR75-15</strain>
    </source>
</reference>
<evidence type="ECO:0000313" key="11">
    <source>
        <dbReference type="Proteomes" id="UP001169492"/>
    </source>
</evidence>
<dbReference type="InterPro" id="IPR003856">
    <property type="entry name" value="LPS_length_determ_N"/>
</dbReference>
<dbReference type="EMBL" id="JAGGJC010000001">
    <property type="protein sequence ID" value="MDN7129236.1"/>
    <property type="molecule type" value="Genomic_DNA"/>
</dbReference>
<feature type="transmembrane region" description="Helical" evidence="6">
    <location>
        <begin position="20"/>
        <end position="41"/>
    </location>
</feature>
<feature type="domain" description="Polysaccharide chain length determinant N-terminal" evidence="7">
    <location>
        <begin position="11"/>
        <end position="111"/>
    </location>
</feature>
<accession>A0AAW7R030</accession>
<dbReference type="GO" id="GO:0004713">
    <property type="term" value="F:protein tyrosine kinase activity"/>
    <property type="evidence" value="ECO:0007669"/>
    <property type="project" value="TreeGrafter"/>
</dbReference>
<evidence type="ECO:0000313" key="9">
    <source>
        <dbReference type="EMBL" id="MDN7129236.1"/>
    </source>
</evidence>
<evidence type="ECO:0000256" key="6">
    <source>
        <dbReference type="SAM" id="Phobius"/>
    </source>
</evidence>
<gene>
    <name evidence="8" type="ORF">J6I90_06230</name>
    <name evidence="9" type="ORF">J6I92_05075</name>
</gene>
<feature type="transmembrane region" description="Helical" evidence="6">
    <location>
        <begin position="273"/>
        <end position="295"/>
    </location>
</feature>
<keyword evidence="10" id="KW-1185">Reference proteome</keyword>
<dbReference type="Proteomes" id="UP001169491">
    <property type="component" value="Unassembled WGS sequence"/>
</dbReference>
<keyword evidence="5 6" id="KW-0472">Membrane</keyword>
<evidence type="ECO:0000313" key="10">
    <source>
        <dbReference type="Proteomes" id="UP001169491"/>
    </source>
</evidence>
<organism evidence="8 11">
    <name type="scientific">Pseudidiomarina terrestris</name>
    <dbReference type="NCBI Taxonomy" id="2820060"/>
    <lineage>
        <taxon>Bacteria</taxon>
        <taxon>Pseudomonadati</taxon>
        <taxon>Pseudomonadota</taxon>
        <taxon>Gammaproteobacteria</taxon>
        <taxon>Alteromonadales</taxon>
        <taxon>Idiomarinaceae</taxon>
        <taxon>Pseudidiomarina</taxon>
    </lineage>
</organism>
<dbReference type="RefSeq" id="WP_301719614.1">
    <property type="nucleotide sequence ID" value="NZ_JAGGJB010000003.1"/>
</dbReference>
<dbReference type="AlphaFoldDB" id="A0AAW7R030"/>
<protein>
    <recommendedName>
        <fullName evidence="7">Polysaccharide chain length determinant N-terminal domain-containing protein</fullName>
    </recommendedName>
</protein>
<evidence type="ECO:0000259" key="7">
    <source>
        <dbReference type="Pfam" id="PF02706"/>
    </source>
</evidence>
<evidence type="ECO:0000256" key="4">
    <source>
        <dbReference type="ARBA" id="ARBA00022989"/>
    </source>
</evidence>
<evidence type="ECO:0000256" key="2">
    <source>
        <dbReference type="ARBA" id="ARBA00022475"/>
    </source>
</evidence>
<comment type="subcellular location">
    <subcellularLocation>
        <location evidence="1">Cell membrane</location>
        <topology evidence="1">Multi-pass membrane protein</topology>
    </subcellularLocation>
</comment>
<comment type="caution">
    <text evidence="8">The sequence shown here is derived from an EMBL/GenBank/DDBJ whole genome shotgun (WGS) entry which is preliminary data.</text>
</comment>
<dbReference type="Pfam" id="PF02706">
    <property type="entry name" value="Wzz"/>
    <property type="match status" value="1"/>
</dbReference>
<dbReference type="InterPro" id="IPR050445">
    <property type="entry name" value="Bact_polysacc_biosynth/exp"/>
</dbReference>
<dbReference type="GO" id="GO:0005886">
    <property type="term" value="C:plasma membrane"/>
    <property type="evidence" value="ECO:0007669"/>
    <property type="project" value="UniProtKB-SubCell"/>
</dbReference>
<keyword evidence="3 6" id="KW-0812">Transmembrane</keyword>
<name>A0AAW7R030_9GAMM</name>
<dbReference type="PANTHER" id="PTHR32309:SF13">
    <property type="entry name" value="FERRIC ENTEROBACTIN TRANSPORT PROTEIN FEPE"/>
    <property type="match status" value="1"/>
</dbReference>
<evidence type="ECO:0000256" key="5">
    <source>
        <dbReference type="ARBA" id="ARBA00023136"/>
    </source>
</evidence>
<evidence type="ECO:0000256" key="1">
    <source>
        <dbReference type="ARBA" id="ARBA00004651"/>
    </source>
</evidence>